<organism evidence="4 5">
    <name type="scientific">Aduncisulcus paluster</name>
    <dbReference type="NCBI Taxonomy" id="2918883"/>
    <lineage>
        <taxon>Eukaryota</taxon>
        <taxon>Metamonada</taxon>
        <taxon>Carpediemonas-like organisms</taxon>
        <taxon>Aduncisulcus</taxon>
    </lineage>
</organism>
<gene>
    <name evidence="4" type="ORF">ADUPG1_009322</name>
</gene>
<feature type="region of interest" description="Disordered" evidence="2">
    <location>
        <begin position="666"/>
        <end position="720"/>
    </location>
</feature>
<dbReference type="PANTHER" id="PTHR13484:SF0">
    <property type="entry name" value="PRE-MRNA 3'-END-PROCESSING FACTOR FIP1"/>
    <property type="match status" value="1"/>
</dbReference>
<dbReference type="PANTHER" id="PTHR13484">
    <property type="entry name" value="FIP1-LIKE 1 PROTEIN"/>
    <property type="match status" value="1"/>
</dbReference>
<evidence type="ECO:0000313" key="4">
    <source>
        <dbReference type="EMBL" id="GKT36339.1"/>
    </source>
</evidence>
<feature type="region of interest" description="Disordered" evidence="2">
    <location>
        <begin position="163"/>
        <end position="199"/>
    </location>
</feature>
<keyword evidence="5" id="KW-1185">Reference proteome</keyword>
<proteinExistence type="predicted"/>
<dbReference type="PROSITE" id="PS51214">
    <property type="entry name" value="IBB"/>
    <property type="match status" value="1"/>
</dbReference>
<evidence type="ECO:0000256" key="1">
    <source>
        <dbReference type="PROSITE-ProRule" id="PRU00561"/>
    </source>
</evidence>
<evidence type="ECO:0000256" key="2">
    <source>
        <dbReference type="SAM" id="MobiDB-lite"/>
    </source>
</evidence>
<keyword evidence="1" id="KW-0813">Transport</keyword>
<accession>A0ABQ5KY35</accession>
<dbReference type="Proteomes" id="UP001057375">
    <property type="component" value="Unassembled WGS sequence"/>
</dbReference>
<feature type="region of interest" description="Disordered" evidence="2">
    <location>
        <begin position="1"/>
        <end position="54"/>
    </location>
</feature>
<feature type="region of interest" description="Disordered" evidence="2">
    <location>
        <begin position="112"/>
        <end position="151"/>
    </location>
</feature>
<sequence length="1119" mass="127658">EERRREEEKRRREEEEKKRREEEERKRREEEENEMRKKEEQERIRKREEEERQAELERFQAWKRLEELKKIEEEERVRAREVELEERRRKEEYEREEERLAQEHFEFRKKLQIEEKRKEEEEKRMQEQWVRRKHMEDSQRNKEEERKRELEDNIRRHEAEIEEEKERLMSRSPVLQYKRSKSPIAQHSPHSQSIPSSINKPYRSFISGLSDGAIGIGHRSVAPTVEPARASTSLSSISAPRYPQHSLSNHPIRDQGMDTERRMGIRYHEDSIPQGASLDAHTPVALIPQTPLGAPPTPFHKRGALTQKLLRVGSPDSQSHRSLLTVAPTFLLFPPTEVFSSNSLTFTVRAISDVSVSVIIGKRSFFSVSHSLPEEDVWDGDEEDDHSQLFSMFANPNCVSLSSSPKFSLRTGQERTVSLSFTPKWGSKICSAKCVLDVRSKSGRKGKYQIPIVGICGKVNLGIESILEKPPSYSVFHGTVIPIDDEISSKKEEDDVLSVTRVEEENGFVGFEKYSKKQRHVGGSHRQRKKVRESWELTLSNCGTSPGFFVMESADMDEKGEFDSASRAPLSFSPSRGVLKPNERCICRVIRVTESKLSAPKVRIIYGEELERRAIMIKNGQDIDETEKYGKLLKKALKIVGKEIEEMRTVKSVDVLLRKRGPTERKKVIRERKKEDDGGKEKAENEPEERIRKQREIIEQKKKEREKRNEEEKRKKEERDRKIEDILHQRRVREVQKRFNDSYEKKKQELVKQYRIKRELEASTLTKNYLNTPLPLPHGLTTQITSTDNPQVIGTSPSHPLPGRSLPVQPTILTPPSVHVERNKIDTSPFSPPLQGTLHTSSLIPPDVPSSFKKHIQKHTHDLSIPDNLGARAEIDRSSIRSSSLPSPISGPTSLSPSSISFGTVTIGHKSTLSSVTFINGYPFPISIGSVIKRGFEISGVPHLNPNTSISLNVSFTPSSIPPTNCIMFIPLNPINPSDKAAMKEKTCVLSVEGCGSTHVLHADKKTIKMVALRRKHQPFESDDVSRVVSATQSISSSPSPSKILFSASFTLHNICSRPMPFFTRCIGGFSCLEPKGVLQVGEGCVMVIQGEGCEGEVLVFGDESQTVPEARIKVERCL</sequence>
<feature type="compositionally biased region" description="Low complexity" evidence="2">
    <location>
        <begin position="186"/>
        <end position="198"/>
    </location>
</feature>
<comment type="caution">
    <text evidence="4">The sequence shown here is derived from an EMBL/GenBank/DDBJ whole genome shotgun (WGS) entry which is preliminary data.</text>
</comment>
<feature type="region of interest" description="Disordered" evidence="2">
    <location>
        <begin position="876"/>
        <end position="895"/>
    </location>
</feature>
<evidence type="ECO:0000259" key="3">
    <source>
        <dbReference type="PROSITE" id="PS51214"/>
    </source>
</evidence>
<protein>
    <recommendedName>
        <fullName evidence="3">IBB domain-containing protein</fullName>
    </recommendedName>
</protein>
<feature type="non-terminal residue" evidence="4">
    <location>
        <position position="1"/>
    </location>
</feature>
<feature type="domain" description="IBB" evidence="3">
    <location>
        <begin position="1"/>
        <end position="57"/>
    </location>
</feature>
<dbReference type="InterPro" id="IPR051187">
    <property type="entry name" value="Pre-mRNA_3'-end_processing_reg"/>
</dbReference>
<evidence type="ECO:0000313" key="5">
    <source>
        <dbReference type="Proteomes" id="UP001057375"/>
    </source>
</evidence>
<dbReference type="InterPro" id="IPR002652">
    <property type="entry name" value="Importin-a_IBB"/>
</dbReference>
<name>A0ABQ5KY35_9EUKA</name>
<dbReference type="EMBL" id="BQXS01011198">
    <property type="protein sequence ID" value="GKT36339.1"/>
    <property type="molecule type" value="Genomic_DNA"/>
</dbReference>
<feature type="compositionally biased region" description="Low complexity" evidence="2">
    <location>
        <begin position="880"/>
        <end position="895"/>
    </location>
</feature>
<feature type="region of interest" description="Disordered" evidence="2">
    <location>
        <begin position="234"/>
        <end position="255"/>
    </location>
</feature>
<reference evidence="4" key="1">
    <citation type="submission" date="2022-03" db="EMBL/GenBank/DDBJ databases">
        <title>Draft genome sequence of Aduncisulcus paluster, a free-living microaerophilic Fornicata.</title>
        <authorList>
            <person name="Yuyama I."/>
            <person name="Kume K."/>
            <person name="Tamura T."/>
            <person name="Inagaki Y."/>
            <person name="Hashimoto T."/>
        </authorList>
    </citation>
    <scope>NUCLEOTIDE SEQUENCE</scope>
    <source>
        <strain evidence="4">NY0171</strain>
    </source>
</reference>